<sequence length="252" mass="28452">MIPYATLERQVVAHPYPLLFATISGAHLYGFPSPDSDFDLRGIHLLPLDELVGLKRGPDTVEKSGIVEGLEIDLVTHEAEKFFGLMLKKNGYVLEQLLSPLVVSTTPWHAELREIASRCITRFHAHHYLGFASTQWHLFQKEEPPRVKPLLYVYRVLLTGIHLMRAGKIEANLLVLNDEMKLPYINELVARKLAGLEKSKLEQADLALHTAEYLRLVSLLEEAMKTTQLPEAPAAGDELHDLLLRVRRSALV</sequence>
<evidence type="ECO:0000313" key="2">
    <source>
        <dbReference type="Proteomes" id="UP000001887"/>
    </source>
</evidence>
<dbReference type="eggNOG" id="COG3541">
    <property type="taxonomic scope" value="Bacteria"/>
</dbReference>
<gene>
    <name evidence="1" type="ordered locus">Psta_2509</name>
</gene>
<dbReference type="HOGENOM" id="CLU_095303_0_0_0"/>
<organism evidence="1 2">
    <name type="scientific">Pirellula staleyi (strain ATCC 27377 / DSM 6068 / ICPB 4128)</name>
    <name type="common">Pirella staleyi</name>
    <dbReference type="NCBI Taxonomy" id="530564"/>
    <lineage>
        <taxon>Bacteria</taxon>
        <taxon>Pseudomonadati</taxon>
        <taxon>Planctomycetota</taxon>
        <taxon>Planctomycetia</taxon>
        <taxon>Pirellulales</taxon>
        <taxon>Pirellulaceae</taxon>
        <taxon>Pirellula</taxon>
    </lineage>
</organism>
<name>D2R5J6_PIRSD</name>
<dbReference type="Proteomes" id="UP000001887">
    <property type="component" value="Chromosome"/>
</dbReference>
<dbReference type="OrthoDB" id="9796845at2"/>
<proteinExistence type="predicted"/>
<dbReference type="EMBL" id="CP001848">
    <property type="protein sequence ID" value="ADB17178.1"/>
    <property type="molecule type" value="Genomic_DNA"/>
</dbReference>
<dbReference type="AlphaFoldDB" id="D2R5J6"/>
<dbReference type="Pfam" id="PF10127">
    <property type="entry name" value="RlaP"/>
    <property type="match status" value="1"/>
</dbReference>
<keyword evidence="2" id="KW-1185">Reference proteome</keyword>
<accession>D2R5J6</accession>
<dbReference type="STRING" id="530564.Psta_2509"/>
<dbReference type="PANTHER" id="PTHR34817:SF1">
    <property type="entry name" value="NUCLEOTIDYLTRANSFERASE"/>
    <property type="match status" value="1"/>
</dbReference>
<dbReference type="PANTHER" id="PTHR34817">
    <property type="entry name" value="NUCLEOTIDYLTRANSFERASE"/>
    <property type="match status" value="1"/>
</dbReference>
<evidence type="ECO:0000313" key="1">
    <source>
        <dbReference type="EMBL" id="ADB17178.1"/>
    </source>
</evidence>
<dbReference type="InterPro" id="IPR018775">
    <property type="entry name" value="RlaP"/>
</dbReference>
<protein>
    <recommendedName>
        <fullName evidence="3">Nucleotidyltransferase-like protein</fullName>
    </recommendedName>
</protein>
<reference evidence="1 2" key="1">
    <citation type="journal article" date="2009" name="Stand. Genomic Sci.">
        <title>Complete genome sequence of Pirellula staleyi type strain (ATCC 27377).</title>
        <authorList>
            <person name="Clum A."/>
            <person name="Tindall B.J."/>
            <person name="Sikorski J."/>
            <person name="Ivanova N."/>
            <person name="Mavrommatis K."/>
            <person name="Lucas S."/>
            <person name="Glavina del Rio T."/>
            <person name="Nolan M."/>
            <person name="Chen F."/>
            <person name="Tice H."/>
            <person name="Pitluck S."/>
            <person name="Cheng J.F."/>
            <person name="Chertkov O."/>
            <person name="Brettin T."/>
            <person name="Han C."/>
            <person name="Detter J.C."/>
            <person name="Kuske C."/>
            <person name="Bruce D."/>
            <person name="Goodwin L."/>
            <person name="Ovchinikova G."/>
            <person name="Pati A."/>
            <person name="Mikhailova N."/>
            <person name="Chen A."/>
            <person name="Palaniappan K."/>
            <person name="Land M."/>
            <person name="Hauser L."/>
            <person name="Chang Y.J."/>
            <person name="Jeffries C.D."/>
            <person name="Chain P."/>
            <person name="Rohde M."/>
            <person name="Goker M."/>
            <person name="Bristow J."/>
            <person name="Eisen J.A."/>
            <person name="Markowitz V."/>
            <person name="Hugenholtz P."/>
            <person name="Kyrpides N.C."/>
            <person name="Klenk H.P."/>
            <person name="Lapidus A."/>
        </authorList>
    </citation>
    <scope>NUCLEOTIDE SEQUENCE [LARGE SCALE GENOMIC DNA]</scope>
    <source>
        <strain evidence="2">ATCC 27377 / DSM 6068 / ICPB 4128</strain>
    </source>
</reference>
<evidence type="ECO:0008006" key="3">
    <source>
        <dbReference type="Google" id="ProtNLM"/>
    </source>
</evidence>
<dbReference type="KEGG" id="psl:Psta_2509"/>